<comment type="caution">
    <text evidence="2">The sequence shown here is derived from an EMBL/GenBank/DDBJ whole genome shotgun (WGS) entry which is preliminary data.</text>
</comment>
<accession>A0A2N5DSU1</accession>
<dbReference type="EMBL" id="PJZF01000091">
    <property type="protein sequence ID" value="PLR29124.1"/>
    <property type="molecule type" value="Genomic_DNA"/>
</dbReference>
<organism evidence="2 3">
    <name type="scientific">Chimaeribacter californicus</name>
    <dbReference type="NCBI Taxonomy" id="2060067"/>
    <lineage>
        <taxon>Bacteria</taxon>
        <taxon>Pseudomonadati</taxon>
        <taxon>Pseudomonadota</taxon>
        <taxon>Gammaproteobacteria</taxon>
        <taxon>Enterobacterales</taxon>
        <taxon>Yersiniaceae</taxon>
        <taxon>Chimaeribacter</taxon>
    </lineage>
</organism>
<feature type="non-terminal residue" evidence="2">
    <location>
        <position position="194"/>
    </location>
</feature>
<dbReference type="AlphaFoldDB" id="A0A2N5DSU1"/>
<evidence type="ECO:0000256" key="1">
    <source>
        <dbReference type="SAM" id="MobiDB-lite"/>
    </source>
</evidence>
<feature type="region of interest" description="Disordered" evidence="1">
    <location>
        <begin position="173"/>
        <end position="194"/>
    </location>
</feature>
<dbReference type="RefSeq" id="WP_146001050.1">
    <property type="nucleotide sequence ID" value="NZ_PJZF01000091.1"/>
</dbReference>
<reference evidence="2 3" key="1">
    <citation type="submission" date="2017-12" db="EMBL/GenBank/DDBJ databases">
        <title>Characterization of six clinical isolates of Enterochimera gen. nov., a novel genus of the Yersiniaciae family and the three species Enterochimera arupensis sp. nov., Enterochimera coloradensis sp. nov, and Enterochimera californica sp. nov.</title>
        <authorList>
            <person name="Rossi A."/>
            <person name="Fisher M."/>
        </authorList>
    </citation>
    <scope>NUCLEOTIDE SEQUENCE [LARGE SCALE GENOMIC DNA]</scope>
    <source>
        <strain evidence="3">2015-Iso6</strain>
    </source>
</reference>
<evidence type="ECO:0000313" key="2">
    <source>
        <dbReference type="EMBL" id="PLR29124.1"/>
    </source>
</evidence>
<dbReference type="Proteomes" id="UP000234240">
    <property type="component" value="Unassembled WGS sequence"/>
</dbReference>
<keyword evidence="3" id="KW-1185">Reference proteome</keyword>
<protein>
    <submittedName>
        <fullName evidence="2">Uncharacterized protein</fullName>
    </submittedName>
</protein>
<evidence type="ECO:0000313" key="3">
    <source>
        <dbReference type="Proteomes" id="UP000234240"/>
    </source>
</evidence>
<proteinExistence type="predicted"/>
<name>A0A2N5DSU1_9GAMM</name>
<gene>
    <name evidence="2" type="ORF">CYR55_23025</name>
</gene>
<sequence>MMETTKTLLKLPPKLQRHLSELKTYVDRHADGVSLPQVKRKVSSLQTLNKKELEILVNFVRTRENIHVYTVYRTGAPGQENVYFRHARHGDPIAPFGHQLTSPVKPKANKVSFIQEWGAPLEPVETIIKKECYQDMPKAKEEVVAPMNAVNLKVSASELRRQAAEMMRQADLAEQQSQENDLFNKRLGPIKTDL</sequence>
<dbReference type="OrthoDB" id="6624692at2"/>